<dbReference type="EMBL" id="SOEY01000030">
    <property type="protein sequence ID" value="TFB69572.1"/>
    <property type="molecule type" value="Genomic_DNA"/>
</dbReference>
<organism evidence="3 4">
    <name type="scientific">Cryobacterium glaciale</name>
    <dbReference type="NCBI Taxonomy" id="1259145"/>
    <lineage>
        <taxon>Bacteria</taxon>
        <taxon>Bacillati</taxon>
        <taxon>Actinomycetota</taxon>
        <taxon>Actinomycetes</taxon>
        <taxon>Micrococcales</taxon>
        <taxon>Microbacteriaceae</taxon>
        <taxon>Cryobacterium</taxon>
    </lineage>
</organism>
<comment type="caution">
    <text evidence="3">The sequence shown here is derived from an EMBL/GenBank/DDBJ whole genome shotgun (WGS) entry which is preliminary data.</text>
</comment>
<dbReference type="AlphaFoldDB" id="A0A4R8UT25"/>
<dbReference type="Pfam" id="PF00795">
    <property type="entry name" value="CN_hydrolase"/>
    <property type="match status" value="1"/>
</dbReference>
<proteinExistence type="predicted"/>
<dbReference type="Gene3D" id="3.60.110.10">
    <property type="entry name" value="Carbon-nitrogen hydrolase"/>
    <property type="match status" value="1"/>
</dbReference>
<dbReference type="InterPro" id="IPR050345">
    <property type="entry name" value="Aliph_Amidase/BUP"/>
</dbReference>
<sequence length="305" mass="33168">MPREVRIIAVQAAPHALGASLDDFAAELRRVLDEDPSAQFVVFPELHLFGSETEPPRSLEQRNDALRASAVPLDGELVRGLGAIARSASVWLLPGSICERGPGGELFNTAVVFSPEGALVASYRKIFPWRPYEPYEPGDRFVVFDAPGLGRFGLSICYDAWFPEVTRHLAWMGAEVVLNIVKTTTPDRAQEVVLARANSIVNQTFTVSVNCAGPLGEGRSLIVDPEGATLAESTDSAAVVLAYTLDLDQVTRAREYGTAGTNRMWEQFLPTDAPLALPLYAGHIDPHRWTPQPAPIFATSLETDS</sequence>
<dbReference type="PANTHER" id="PTHR43674:SF15">
    <property type="entry name" value="FORMAMIDASE"/>
    <property type="match status" value="1"/>
</dbReference>
<dbReference type="PANTHER" id="PTHR43674">
    <property type="entry name" value="NITRILASE C965.09-RELATED"/>
    <property type="match status" value="1"/>
</dbReference>
<keyword evidence="4" id="KW-1185">Reference proteome</keyword>
<dbReference type="PROSITE" id="PS50263">
    <property type="entry name" value="CN_HYDROLASE"/>
    <property type="match status" value="1"/>
</dbReference>
<dbReference type="SUPFAM" id="SSF56317">
    <property type="entry name" value="Carbon-nitrogen hydrolase"/>
    <property type="match status" value="1"/>
</dbReference>
<dbReference type="OrthoDB" id="9811121at2"/>
<keyword evidence="1 3" id="KW-0378">Hydrolase</keyword>
<reference evidence="3 4" key="1">
    <citation type="submission" date="2019-03" db="EMBL/GenBank/DDBJ databases">
        <title>Genomics of glacier-inhabiting Cryobacterium strains.</title>
        <authorList>
            <person name="Liu Q."/>
            <person name="Xin Y.-H."/>
        </authorList>
    </citation>
    <scope>NUCLEOTIDE SEQUENCE [LARGE SCALE GENOMIC DNA]</scope>
    <source>
        <strain evidence="3 4">HLT2-23</strain>
    </source>
</reference>
<name>A0A4R8UT25_9MICO</name>
<gene>
    <name evidence="3" type="ORF">E3O06_14655</name>
</gene>
<dbReference type="CDD" id="cd07197">
    <property type="entry name" value="nitrilase"/>
    <property type="match status" value="1"/>
</dbReference>
<evidence type="ECO:0000256" key="1">
    <source>
        <dbReference type="ARBA" id="ARBA00022801"/>
    </source>
</evidence>
<evidence type="ECO:0000313" key="3">
    <source>
        <dbReference type="EMBL" id="TFB69572.1"/>
    </source>
</evidence>
<dbReference type="InterPro" id="IPR036526">
    <property type="entry name" value="C-N_Hydrolase_sf"/>
</dbReference>
<protein>
    <submittedName>
        <fullName evidence="3">Carbon-nitrogen hydrolase family protein</fullName>
    </submittedName>
</protein>
<accession>A0A4R8UT25</accession>
<dbReference type="Proteomes" id="UP000298173">
    <property type="component" value="Unassembled WGS sequence"/>
</dbReference>
<dbReference type="InterPro" id="IPR003010">
    <property type="entry name" value="C-N_Hydrolase"/>
</dbReference>
<dbReference type="GO" id="GO:0050126">
    <property type="term" value="F:N-carbamoylputrescine amidase activity"/>
    <property type="evidence" value="ECO:0007669"/>
    <property type="project" value="TreeGrafter"/>
</dbReference>
<evidence type="ECO:0000259" key="2">
    <source>
        <dbReference type="PROSITE" id="PS50263"/>
    </source>
</evidence>
<feature type="domain" description="CN hydrolase" evidence="2">
    <location>
        <begin position="5"/>
        <end position="247"/>
    </location>
</feature>
<evidence type="ECO:0000313" key="4">
    <source>
        <dbReference type="Proteomes" id="UP000298173"/>
    </source>
</evidence>
<dbReference type="GO" id="GO:0033388">
    <property type="term" value="P:putrescine biosynthetic process from arginine"/>
    <property type="evidence" value="ECO:0007669"/>
    <property type="project" value="TreeGrafter"/>
</dbReference>
<dbReference type="RefSeq" id="WP_134504123.1">
    <property type="nucleotide sequence ID" value="NZ_SOEY01000030.1"/>
</dbReference>